<dbReference type="SUPFAM" id="SSF102114">
    <property type="entry name" value="Radical SAM enzymes"/>
    <property type="match status" value="1"/>
</dbReference>
<dbReference type="EMBL" id="JAGINP010000003">
    <property type="protein sequence ID" value="MBP2291416.1"/>
    <property type="molecule type" value="Genomic_DNA"/>
</dbReference>
<evidence type="ECO:0000256" key="1">
    <source>
        <dbReference type="ARBA" id="ARBA00001966"/>
    </source>
</evidence>
<dbReference type="InterPro" id="IPR058240">
    <property type="entry name" value="rSAM_sf"/>
</dbReference>
<evidence type="ECO:0000256" key="4">
    <source>
        <dbReference type="ARBA" id="ARBA00023004"/>
    </source>
</evidence>
<dbReference type="InterPro" id="IPR050377">
    <property type="entry name" value="Radical_SAM_PqqE_MftC-like"/>
</dbReference>
<protein>
    <submittedName>
        <fullName evidence="7">Fe-S cluster-containing radical SAM superfamily protein</fullName>
    </submittedName>
</protein>
<dbReference type="CDD" id="cd01335">
    <property type="entry name" value="Radical_SAM"/>
    <property type="match status" value="1"/>
</dbReference>
<organism evidence="7 8">
    <name type="scientific">Azospirillum rugosum</name>
    <dbReference type="NCBI Taxonomy" id="416170"/>
    <lineage>
        <taxon>Bacteria</taxon>
        <taxon>Pseudomonadati</taxon>
        <taxon>Pseudomonadota</taxon>
        <taxon>Alphaproteobacteria</taxon>
        <taxon>Rhodospirillales</taxon>
        <taxon>Azospirillaceae</taxon>
        <taxon>Azospirillum</taxon>
    </lineage>
</organism>
<dbReference type="SFLD" id="SFLDS00029">
    <property type="entry name" value="Radical_SAM"/>
    <property type="match status" value="1"/>
</dbReference>
<accession>A0ABS4SFS2</accession>
<sequence length="325" mass="35197">MTLAAPPATRAKFTDPDWTAKGERRASVPLSGLETLWFNTGSLCNITCGHCYIESSPRNDRLAYLEPADVLPFLDEIAADGLPVREIGFTGGEPFLNRSMAELAGLCLDRGFRVLVLTNAMRPMQRPAVRAALSALRERHGGRLQLRVSLDHHSAALHDQERGAGSFAKAMAGLGWLVREGFSVTVAGRTRWGEDQAAMRAGYARLFAEHGLALDAADPHALVLFPEMDETAEVPEITTACWGILNLRPDAMMCASSRMVVRRKGAERAVVLPCTLLPYDPRFEMGNSLAEAARADGGQFDHGAVKLNHRHCAKFCVLGGGSCSA</sequence>
<evidence type="ECO:0000313" key="8">
    <source>
        <dbReference type="Proteomes" id="UP000781958"/>
    </source>
</evidence>
<comment type="cofactor">
    <cofactor evidence="1">
        <name>[4Fe-4S] cluster</name>
        <dbReference type="ChEBI" id="CHEBI:49883"/>
    </cofactor>
</comment>
<evidence type="ECO:0000313" key="7">
    <source>
        <dbReference type="EMBL" id="MBP2291416.1"/>
    </source>
</evidence>
<keyword evidence="2" id="KW-0949">S-adenosyl-L-methionine</keyword>
<feature type="domain" description="Radical SAM core" evidence="6">
    <location>
        <begin position="40"/>
        <end position="185"/>
    </location>
</feature>
<keyword evidence="5" id="KW-0411">Iron-sulfur</keyword>
<dbReference type="RefSeq" id="WP_209764868.1">
    <property type="nucleotide sequence ID" value="NZ_JAGINP010000003.1"/>
</dbReference>
<dbReference type="PANTHER" id="PTHR11228">
    <property type="entry name" value="RADICAL SAM DOMAIN PROTEIN"/>
    <property type="match status" value="1"/>
</dbReference>
<evidence type="ECO:0000256" key="2">
    <source>
        <dbReference type="ARBA" id="ARBA00022691"/>
    </source>
</evidence>
<dbReference type="InterPro" id="IPR007197">
    <property type="entry name" value="rSAM"/>
</dbReference>
<comment type="caution">
    <text evidence="7">The sequence shown here is derived from an EMBL/GenBank/DDBJ whole genome shotgun (WGS) entry which is preliminary data.</text>
</comment>
<reference evidence="7 8" key="1">
    <citation type="submission" date="2021-03" db="EMBL/GenBank/DDBJ databases">
        <title>Genomic Encyclopedia of Type Strains, Phase III (KMG-III): the genomes of soil and plant-associated and newly described type strains.</title>
        <authorList>
            <person name="Whitman W."/>
        </authorList>
    </citation>
    <scope>NUCLEOTIDE SEQUENCE [LARGE SCALE GENOMIC DNA]</scope>
    <source>
        <strain evidence="7 8">IMMIB AFH-6</strain>
    </source>
</reference>
<dbReference type="Pfam" id="PF04055">
    <property type="entry name" value="Radical_SAM"/>
    <property type="match status" value="1"/>
</dbReference>
<proteinExistence type="predicted"/>
<dbReference type="SFLD" id="SFLDG01067">
    <property type="entry name" value="SPASM/twitch_domain_containing"/>
    <property type="match status" value="1"/>
</dbReference>
<dbReference type="Gene3D" id="3.20.20.70">
    <property type="entry name" value="Aldolase class I"/>
    <property type="match status" value="1"/>
</dbReference>
<keyword evidence="3" id="KW-0479">Metal-binding</keyword>
<dbReference type="PANTHER" id="PTHR11228:SF7">
    <property type="entry name" value="PQQA PEPTIDE CYCLASE"/>
    <property type="match status" value="1"/>
</dbReference>
<evidence type="ECO:0000259" key="6">
    <source>
        <dbReference type="Pfam" id="PF04055"/>
    </source>
</evidence>
<keyword evidence="4" id="KW-0408">Iron</keyword>
<name>A0ABS4SFS2_9PROT</name>
<gene>
    <name evidence="7" type="ORF">J2851_001165</name>
</gene>
<dbReference type="Proteomes" id="UP000781958">
    <property type="component" value="Unassembled WGS sequence"/>
</dbReference>
<dbReference type="InterPro" id="IPR013785">
    <property type="entry name" value="Aldolase_TIM"/>
</dbReference>
<keyword evidence="8" id="KW-1185">Reference proteome</keyword>
<evidence type="ECO:0000256" key="3">
    <source>
        <dbReference type="ARBA" id="ARBA00022723"/>
    </source>
</evidence>
<evidence type="ECO:0000256" key="5">
    <source>
        <dbReference type="ARBA" id="ARBA00023014"/>
    </source>
</evidence>